<dbReference type="RefSeq" id="WP_080460123.1">
    <property type="nucleotide sequence ID" value="NZ_JXMW01000006.1"/>
</dbReference>
<keyword evidence="4 5" id="KW-0472">Membrane</keyword>
<evidence type="ECO:0000313" key="7">
    <source>
        <dbReference type="Proteomes" id="UP000191661"/>
    </source>
</evidence>
<dbReference type="EMBL" id="JXMW01000006">
    <property type="protein sequence ID" value="OQD59075.1"/>
    <property type="molecule type" value="Genomic_DNA"/>
</dbReference>
<keyword evidence="3 5" id="KW-1133">Transmembrane helix</keyword>
<name>A0A1V6N324_METAZ</name>
<feature type="transmembrane region" description="Helical" evidence="5">
    <location>
        <begin position="29"/>
        <end position="49"/>
    </location>
</feature>
<feature type="transmembrane region" description="Helical" evidence="5">
    <location>
        <begin position="137"/>
        <end position="155"/>
    </location>
</feature>
<dbReference type="GO" id="GO:0016020">
    <property type="term" value="C:membrane"/>
    <property type="evidence" value="ECO:0007669"/>
    <property type="project" value="UniProtKB-SubCell"/>
</dbReference>
<proteinExistence type="predicted"/>
<dbReference type="OrthoDB" id="84619at2157"/>
<dbReference type="InterPro" id="IPR002809">
    <property type="entry name" value="EMC3/TMCO1"/>
</dbReference>
<gene>
    <name evidence="6" type="ORF">MBBAR_6c01860</name>
</gene>
<feature type="transmembrane region" description="Helical" evidence="5">
    <location>
        <begin position="102"/>
        <end position="121"/>
    </location>
</feature>
<keyword evidence="2 5" id="KW-0812">Transmembrane</keyword>
<dbReference type="InterPro" id="IPR038978">
    <property type="entry name" value="MJ0935"/>
</dbReference>
<feature type="transmembrane region" description="Helical" evidence="5">
    <location>
        <begin position="162"/>
        <end position="183"/>
    </location>
</feature>
<dbReference type="AlphaFoldDB" id="A0A1V6N324"/>
<comment type="subcellular location">
    <subcellularLocation>
        <location evidence="1">Membrane</location>
        <topology evidence="1">Multi-pass membrane protein</topology>
    </subcellularLocation>
</comment>
<accession>A0A1V6N324</accession>
<evidence type="ECO:0000256" key="1">
    <source>
        <dbReference type="ARBA" id="ARBA00004141"/>
    </source>
</evidence>
<evidence type="ECO:0008006" key="8">
    <source>
        <dbReference type="Google" id="ProtNLM"/>
    </source>
</evidence>
<dbReference type="SMART" id="SM01415">
    <property type="entry name" value="DUF106"/>
    <property type="match status" value="1"/>
</dbReference>
<evidence type="ECO:0000313" key="6">
    <source>
        <dbReference type="EMBL" id="OQD59075.1"/>
    </source>
</evidence>
<reference evidence="6 7" key="1">
    <citation type="submission" date="2014-12" db="EMBL/GenBank/DDBJ databases">
        <title>Genome sequence of Methanobrevibacter arboriphilicus DH1, DSM1125.</title>
        <authorList>
            <person name="Poehlein A."/>
            <person name="Thauer R.K."/>
            <person name="Seedorf H."/>
            <person name="Daniel R."/>
        </authorList>
    </citation>
    <scope>NUCLEOTIDE SEQUENCE [LARGE SCALE GENOMIC DNA]</scope>
    <source>
        <strain evidence="6 7">DH1</strain>
    </source>
</reference>
<protein>
    <recommendedName>
        <fullName evidence="8">DUF106 domain-containing protein</fullName>
    </recommendedName>
</protein>
<evidence type="ECO:0000256" key="4">
    <source>
        <dbReference type="ARBA" id="ARBA00023136"/>
    </source>
</evidence>
<dbReference type="Proteomes" id="UP000191661">
    <property type="component" value="Unassembled WGS sequence"/>
</dbReference>
<comment type="caution">
    <text evidence="6">The sequence shown here is derived from an EMBL/GenBank/DDBJ whole genome shotgun (WGS) entry which is preliminary data.</text>
</comment>
<evidence type="ECO:0000256" key="3">
    <source>
        <dbReference type="ARBA" id="ARBA00022989"/>
    </source>
</evidence>
<sequence>MVLEIIFGGLSWIFNPILALDPMPNNPMLTIFLIATIIAFFTTLANKLLVDQDEMESSRAEMKEFQEKMKEAQMSGDAKALAKAQAMQKDVMAKQGDMMKNSFKPLLVTLIPIMLMFWWMGQPSNPINHVIVQLPEFVYYVLLVPVWHGVYGMFYGGGGPSVPFIAGWLGWYIMCTFAMTQILRKFMGFKTGF</sequence>
<keyword evidence="7" id="KW-1185">Reference proteome</keyword>
<organism evidence="6 7">
    <name type="scientific">Methanobrevibacter arboriphilus JCM 13429 = DSM 1125</name>
    <dbReference type="NCBI Taxonomy" id="1300164"/>
    <lineage>
        <taxon>Archaea</taxon>
        <taxon>Methanobacteriati</taxon>
        <taxon>Methanobacteriota</taxon>
        <taxon>Methanomada group</taxon>
        <taxon>Methanobacteria</taxon>
        <taxon>Methanobacteriales</taxon>
        <taxon>Methanobacteriaceae</taxon>
        <taxon>Methanobrevibacter</taxon>
    </lineage>
</organism>
<dbReference type="PANTHER" id="PTHR42198:SF1">
    <property type="entry name" value="INTEGRAL MEMBRANE PROTEIN"/>
    <property type="match status" value="1"/>
</dbReference>
<evidence type="ECO:0000256" key="5">
    <source>
        <dbReference type="SAM" id="Phobius"/>
    </source>
</evidence>
<dbReference type="PANTHER" id="PTHR42198">
    <property type="entry name" value="INTEGRAL MEMBRANE PROTEIN"/>
    <property type="match status" value="1"/>
</dbReference>
<evidence type="ECO:0000256" key="2">
    <source>
        <dbReference type="ARBA" id="ARBA00022692"/>
    </source>
</evidence>
<dbReference type="Pfam" id="PF01956">
    <property type="entry name" value="EMC3_TMCO1"/>
    <property type="match status" value="1"/>
</dbReference>